<dbReference type="EMBL" id="CP045894">
    <property type="protein sequence ID" value="QQP55411.1"/>
    <property type="molecule type" value="Genomic_DNA"/>
</dbReference>
<evidence type="ECO:0000313" key="2">
    <source>
        <dbReference type="Proteomes" id="UP000595437"/>
    </source>
</evidence>
<proteinExistence type="predicted"/>
<evidence type="ECO:0000313" key="1">
    <source>
        <dbReference type="EMBL" id="QQP55411.1"/>
    </source>
</evidence>
<keyword evidence="2" id="KW-1185">Reference proteome</keyword>
<dbReference type="AlphaFoldDB" id="A0A7T8KGD5"/>
<gene>
    <name evidence="1" type="ORF">FKW44_008575</name>
</gene>
<dbReference type="Proteomes" id="UP000595437">
    <property type="component" value="Chromosome 5"/>
</dbReference>
<protein>
    <submittedName>
        <fullName evidence="1">Uncharacterized protein</fullName>
    </submittedName>
</protein>
<accession>A0A7T8KGD5</accession>
<organism evidence="1 2">
    <name type="scientific">Caligus rogercresseyi</name>
    <name type="common">Sea louse</name>
    <dbReference type="NCBI Taxonomy" id="217165"/>
    <lineage>
        <taxon>Eukaryota</taxon>
        <taxon>Metazoa</taxon>
        <taxon>Ecdysozoa</taxon>
        <taxon>Arthropoda</taxon>
        <taxon>Crustacea</taxon>
        <taxon>Multicrustacea</taxon>
        <taxon>Hexanauplia</taxon>
        <taxon>Copepoda</taxon>
        <taxon>Siphonostomatoida</taxon>
        <taxon>Caligidae</taxon>
        <taxon>Caligus</taxon>
    </lineage>
</organism>
<sequence length="66" mass="7053">MAGYMWLSQAQSVCQVQARQQAQAVGGPYSCYGGGGRVGTFIQKIVPMSLSGWVGLGRCEGLGWRK</sequence>
<name>A0A7T8KGD5_CALRO</name>
<reference evidence="2" key="1">
    <citation type="submission" date="2021-01" db="EMBL/GenBank/DDBJ databases">
        <title>Caligus Genome Assembly.</title>
        <authorList>
            <person name="Gallardo-Escarate C."/>
        </authorList>
    </citation>
    <scope>NUCLEOTIDE SEQUENCE [LARGE SCALE GENOMIC DNA]</scope>
</reference>